<evidence type="ECO:0000256" key="9">
    <source>
        <dbReference type="PROSITE-ProRule" id="PRU10141"/>
    </source>
</evidence>
<dbReference type="SUPFAM" id="SSF56112">
    <property type="entry name" value="Protein kinase-like (PK-like)"/>
    <property type="match status" value="1"/>
</dbReference>
<dbReference type="GeneID" id="25562748"/>
<evidence type="ECO:0000256" key="3">
    <source>
        <dbReference type="ARBA" id="ARBA00022679"/>
    </source>
</evidence>
<evidence type="ECO:0000313" key="13">
    <source>
        <dbReference type="Proteomes" id="UP000054408"/>
    </source>
</evidence>
<dbReference type="RefSeq" id="XP_013760449.1">
    <property type="nucleotide sequence ID" value="XM_013904995.1"/>
</dbReference>
<dbReference type="EC" id="2.7.11.1" evidence="1"/>
<keyword evidence="4 9" id="KW-0547">Nucleotide-binding</keyword>
<dbReference type="InterPro" id="IPR011009">
    <property type="entry name" value="Kinase-like_dom_sf"/>
</dbReference>
<evidence type="ECO:0000256" key="4">
    <source>
        <dbReference type="ARBA" id="ARBA00022741"/>
    </source>
</evidence>
<keyword evidence="2" id="KW-0723">Serine/threonine-protein kinase</keyword>
<keyword evidence="5 12" id="KW-0418">Kinase</keyword>
<keyword evidence="13" id="KW-1185">Reference proteome</keyword>
<dbReference type="GO" id="GO:0004674">
    <property type="term" value="F:protein serine/threonine kinase activity"/>
    <property type="evidence" value="ECO:0007669"/>
    <property type="project" value="UniProtKB-KW"/>
</dbReference>
<feature type="binding site" evidence="9">
    <location>
        <position position="76"/>
    </location>
    <ligand>
        <name>ATP</name>
        <dbReference type="ChEBI" id="CHEBI:30616"/>
    </ligand>
</feature>
<dbReference type="OrthoDB" id="539158at2759"/>
<comment type="catalytic activity">
    <reaction evidence="8">
        <text>L-seryl-[protein] + ATP = O-phospho-L-seryl-[protein] + ADP + H(+)</text>
        <dbReference type="Rhea" id="RHEA:17989"/>
        <dbReference type="Rhea" id="RHEA-COMP:9863"/>
        <dbReference type="Rhea" id="RHEA-COMP:11604"/>
        <dbReference type="ChEBI" id="CHEBI:15378"/>
        <dbReference type="ChEBI" id="CHEBI:29999"/>
        <dbReference type="ChEBI" id="CHEBI:30616"/>
        <dbReference type="ChEBI" id="CHEBI:83421"/>
        <dbReference type="ChEBI" id="CHEBI:456216"/>
        <dbReference type="EC" id="2.7.11.1"/>
    </reaction>
</comment>
<name>A0A0L0D3D4_THETB</name>
<dbReference type="InterPro" id="IPR000719">
    <property type="entry name" value="Prot_kinase_dom"/>
</dbReference>
<protein>
    <recommendedName>
        <fullName evidence="1">non-specific serine/threonine protein kinase</fullName>
        <ecNumber evidence="1">2.7.11.1</ecNumber>
    </recommendedName>
</protein>
<dbReference type="GO" id="GO:0005524">
    <property type="term" value="F:ATP binding"/>
    <property type="evidence" value="ECO:0007669"/>
    <property type="project" value="UniProtKB-UniRule"/>
</dbReference>
<dbReference type="FunFam" id="1.10.510.10:FF:000571">
    <property type="entry name" value="Maternal embryonic leucine zipper kinase"/>
    <property type="match status" value="1"/>
</dbReference>
<dbReference type="OMA" id="GYTCKVG"/>
<dbReference type="PANTHER" id="PTHR24346:SF107">
    <property type="entry name" value="SERINE_THREONINE-PROTEIN KINASE CHK1"/>
    <property type="match status" value="1"/>
</dbReference>
<evidence type="ECO:0000259" key="11">
    <source>
        <dbReference type="PROSITE" id="PS50011"/>
    </source>
</evidence>
<dbReference type="STRING" id="461836.A0A0L0D3D4"/>
<evidence type="ECO:0000256" key="1">
    <source>
        <dbReference type="ARBA" id="ARBA00012513"/>
    </source>
</evidence>
<dbReference type="Gene3D" id="3.30.310.80">
    <property type="entry name" value="Kinase associated domain 1, KA1"/>
    <property type="match status" value="1"/>
</dbReference>
<reference evidence="12 13" key="1">
    <citation type="submission" date="2010-05" db="EMBL/GenBank/DDBJ databases">
        <title>The Genome Sequence of Thecamonas trahens ATCC 50062.</title>
        <authorList>
            <consortium name="The Broad Institute Genome Sequencing Platform"/>
            <person name="Russ C."/>
            <person name="Cuomo C."/>
            <person name="Shea T."/>
            <person name="Young S.K."/>
            <person name="Zeng Q."/>
            <person name="Koehrsen M."/>
            <person name="Haas B."/>
            <person name="Borodovsky M."/>
            <person name="Guigo R."/>
            <person name="Alvarado L."/>
            <person name="Berlin A."/>
            <person name="Bochicchio J."/>
            <person name="Borenstein D."/>
            <person name="Chapman S."/>
            <person name="Chen Z."/>
            <person name="Freedman E."/>
            <person name="Gellesch M."/>
            <person name="Goldberg J."/>
            <person name="Griggs A."/>
            <person name="Gujja S."/>
            <person name="Heilman E."/>
            <person name="Heiman D."/>
            <person name="Hepburn T."/>
            <person name="Howarth C."/>
            <person name="Jen D."/>
            <person name="Larson L."/>
            <person name="Mehta T."/>
            <person name="Park D."/>
            <person name="Pearson M."/>
            <person name="Roberts A."/>
            <person name="Saif S."/>
            <person name="Shenoy N."/>
            <person name="Sisk P."/>
            <person name="Stolte C."/>
            <person name="Sykes S."/>
            <person name="Thomson T."/>
            <person name="Walk T."/>
            <person name="White J."/>
            <person name="Yandava C."/>
            <person name="Burger G."/>
            <person name="Gray M.W."/>
            <person name="Holland P.W.H."/>
            <person name="King N."/>
            <person name="Lang F.B.F."/>
            <person name="Roger A.J."/>
            <person name="Ruiz-Trillo I."/>
            <person name="Lander E."/>
            <person name="Nusbaum C."/>
        </authorList>
    </citation>
    <scope>NUCLEOTIDE SEQUENCE [LARGE SCALE GENOMIC DNA]</scope>
    <source>
        <strain evidence="12 13">ATCC 50062</strain>
    </source>
</reference>
<dbReference type="Proteomes" id="UP000054408">
    <property type="component" value="Unassembled WGS sequence"/>
</dbReference>
<dbReference type="Pfam" id="PF00069">
    <property type="entry name" value="Pkinase"/>
    <property type="match status" value="1"/>
</dbReference>
<dbReference type="PROSITE" id="PS50011">
    <property type="entry name" value="PROTEIN_KINASE_DOM"/>
    <property type="match status" value="1"/>
</dbReference>
<accession>A0A0L0D3D4</accession>
<dbReference type="GO" id="GO:0035556">
    <property type="term" value="P:intracellular signal transduction"/>
    <property type="evidence" value="ECO:0007669"/>
    <property type="project" value="TreeGrafter"/>
</dbReference>
<sequence length="520" mass="56915">MAYRDREESPVSDDDPTLAFSQLSQCTQSSQRGRRVEDYILEHTIGVGEFSKVKAARNVHTGEYVAVKIIPMAAMKANPVLQQEFLIHTKLDHPHVVHMIKFVNSDPEVLYVFLELAAGGELFDRIEPDVGMHSELAKAYFAQLLVGVEYLHSIGVAHRDIKPENILLDAAGSVRITDFGFATDFLDDNGSERVLTTRCGSPPYVAPEVLTGSYRGPPADVWSVGAVLFVLLTGQLPWDSPTHACFEYTAITEGNFDFAPWSSLPPPALALLRTIFVLDPEKRPTIQQIQQCGWLTGDGDDGRKRGRAPVSSSPTRHLAALTVASPSPSPSAKRRRLLPQVSRTTSAFAMSQPELEHVSVAVKAAPTSSAAFCEMAQSQPIRAADLYATAGPSAATQLNEFKEVVERMTRISLDVPAVALFRLIADALEAAGARVRPIPDQFRLLVTYSTRFGQLSLVVRLFRGGTKRVMAEFMRARGDMFEFKKLFKRVKADVEAAALALPPPPSRAPSPPPILALSQC</sequence>
<gene>
    <name evidence="12" type="ORF">AMSG_03118</name>
</gene>
<comment type="catalytic activity">
    <reaction evidence="7">
        <text>L-threonyl-[protein] + ATP = O-phospho-L-threonyl-[protein] + ADP + H(+)</text>
        <dbReference type="Rhea" id="RHEA:46608"/>
        <dbReference type="Rhea" id="RHEA-COMP:11060"/>
        <dbReference type="Rhea" id="RHEA-COMP:11605"/>
        <dbReference type="ChEBI" id="CHEBI:15378"/>
        <dbReference type="ChEBI" id="CHEBI:30013"/>
        <dbReference type="ChEBI" id="CHEBI:30616"/>
        <dbReference type="ChEBI" id="CHEBI:61977"/>
        <dbReference type="ChEBI" id="CHEBI:456216"/>
        <dbReference type="EC" id="2.7.11.1"/>
    </reaction>
</comment>
<dbReference type="PANTHER" id="PTHR24346">
    <property type="entry name" value="MAP/MICROTUBULE AFFINITY-REGULATING KINASE"/>
    <property type="match status" value="1"/>
</dbReference>
<dbReference type="SMART" id="SM00220">
    <property type="entry name" value="S_TKc"/>
    <property type="match status" value="1"/>
</dbReference>
<keyword evidence="3" id="KW-0808">Transferase</keyword>
<dbReference type="PROSITE" id="PS00108">
    <property type="entry name" value="PROTEIN_KINASE_ST"/>
    <property type="match status" value="1"/>
</dbReference>
<evidence type="ECO:0000256" key="5">
    <source>
        <dbReference type="ARBA" id="ARBA00022777"/>
    </source>
</evidence>
<dbReference type="EMBL" id="GL349443">
    <property type="protein sequence ID" value="KNC46681.1"/>
    <property type="molecule type" value="Genomic_DNA"/>
</dbReference>
<keyword evidence="6 9" id="KW-0067">ATP-binding</keyword>
<dbReference type="InterPro" id="IPR008271">
    <property type="entry name" value="Ser/Thr_kinase_AS"/>
</dbReference>
<evidence type="ECO:0000256" key="6">
    <source>
        <dbReference type="ARBA" id="ARBA00022840"/>
    </source>
</evidence>
<dbReference type="eggNOG" id="KOG0590">
    <property type="taxonomic scope" value="Eukaryota"/>
</dbReference>
<dbReference type="InterPro" id="IPR017441">
    <property type="entry name" value="Protein_kinase_ATP_BS"/>
</dbReference>
<evidence type="ECO:0000313" key="12">
    <source>
        <dbReference type="EMBL" id="KNC46681.1"/>
    </source>
</evidence>
<feature type="region of interest" description="Disordered" evidence="10">
    <location>
        <begin position="294"/>
        <end position="316"/>
    </location>
</feature>
<dbReference type="GO" id="GO:0005737">
    <property type="term" value="C:cytoplasm"/>
    <property type="evidence" value="ECO:0007669"/>
    <property type="project" value="TreeGrafter"/>
</dbReference>
<evidence type="ECO:0000256" key="10">
    <source>
        <dbReference type="SAM" id="MobiDB-lite"/>
    </source>
</evidence>
<organism evidence="12 13">
    <name type="scientific">Thecamonas trahens ATCC 50062</name>
    <dbReference type="NCBI Taxonomy" id="461836"/>
    <lineage>
        <taxon>Eukaryota</taxon>
        <taxon>Apusozoa</taxon>
        <taxon>Apusomonadida</taxon>
        <taxon>Apusomonadidae</taxon>
        <taxon>Thecamonas</taxon>
    </lineage>
</organism>
<evidence type="ECO:0000256" key="7">
    <source>
        <dbReference type="ARBA" id="ARBA00047899"/>
    </source>
</evidence>
<dbReference type="Gene3D" id="1.10.510.10">
    <property type="entry name" value="Transferase(Phosphotransferase) domain 1"/>
    <property type="match status" value="1"/>
</dbReference>
<dbReference type="PROSITE" id="PS00107">
    <property type="entry name" value="PROTEIN_KINASE_ATP"/>
    <property type="match status" value="1"/>
</dbReference>
<dbReference type="AlphaFoldDB" id="A0A0L0D3D4"/>
<proteinExistence type="predicted"/>
<evidence type="ECO:0000256" key="8">
    <source>
        <dbReference type="ARBA" id="ARBA00048679"/>
    </source>
</evidence>
<feature type="domain" description="Protein kinase" evidence="11">
    <location>
        <begin position="39"/>
        <end position="295"/>
    </location>
</feature>
<evidence type="ECO:0000256" key="2">
    <source>
        <dbReference type="ARBA" id="ARBA00022527"/>
    </source>
</evidence>